<accession>A0A7R8X5N2</accession>
<protein>
    <recommendedName>
        <fullName evidence="1">RWD domain-containing protein</fullName>
    </recommendedName>
</protein>
<dbReference type="CDD" id="cd24163">
    <property type="entry name" value="RWDD2_C"/>
    <property type="match status" value="1"/>
</dbReference>
<dbReference type="InterPro" id="IPR017359">
    <property type="entry name" value="Phi-like"/>
</dbReference>
<dbReference type="InterPro" id="IPR059181">
    <property type="entry name" value="RWDD2A-B_C"/>
</dbReference>
<dbReference type="Pfam" id="PF06544">
    <property type="entry name" value="Prp3_C"/>
    <property type="match status" value="1"/>
</dbReference>
<dbReference type="PANTHER" id="PTHR15955:SF8">
    <property type="entry name" value="RWD DOMAIN-CONTAINING PROTEIN 2B-RELATED"/>
    <property type="match status" value="1"/>
</dbReference>
<dbReference type="AlphaFoldDB" id="A0A7R8X5N2"/>
<evidence type="ECO:0000313" key="2">
    <source>
        <dbReference type="EMBL" id="CAD7244511.1"/>
    </source>
</evidence>
<dbReference type="PIRSF" id="PIRSF038021">
    <property type="entry name" value="UCP038021_RWDD2"/>
    <property type="match status" value="1"/>
</dbReference>
<keyword evidence="3" id="KW-1185">Reference proteome</keyword>
<name>A0A7R8X5N2_9CRUS</name>
<dbReference type="PANTHER" id="PTHR15955">
    <property type="entry name" value="RWD DOMAIN CONTAINING PROTEIN 2"/>
    <property type="match status" value="1"/>
</dbReference>
<dbReference type="CDD" id="cd23829">
    <property type="entry name" value="RWD_RWDD2"/>
    <property type="match status" value="1"/>
</dbReference>
<feature type="domain" description="RWD" evidence="1">
    <location>
        <begin position="31"/>
        <end position="149"/>
    </location>
</feature>
<dbReference type="EMBL" id="LR900169">
    <property type="protein sequence ID" value="CAD7244511.1"/>
    <property type="molecule type" value="Genomic_DNA"/>
</dbReference>
<dbReference type="InterPro" id="IPR016135">
    <property type="entry name" value="UBQ-conjugating_enzyme/RWD"/>
</dbReference>
<gene>
    <name evidence="2" type="ORF">DSTB1V02_LOCUS4405</name>
</gene>
<proteinExistence type="predicted"/>
<evidence type="ECO:0000313" key="3">
    <source>
        <dbReference type="Proteomes" id="UP000677054"/>
    </source>
</evidence>
<dbReference type="OrthoDB" id="432412at2759"/>
<dbReference type="Gene3D" id="3.10.110.10">
    <property type="entry name" value="Ubiquitin Conjugating Enzyme"/>
    <property type="match status" value="1"/>
</dbReference>
<dbReference type="InterPro" id="IPR010541">
    <property type="entry name" value="Prp3_C"/>
</dbReference>
<dbReference type="Proteomes" id="UP000677054">
    <property type="component" value="Unassembled WGS sequence"/>
</dbReference>
<reference evidence="2" key="1">
    <citation type="submission" date="2020-11" db="EMBL/GenBank/DDBJ databases">
        <authorList>
            <person name="Tran Van P."/>
        </authorList>
    </citation>
    <scope>NUCLEOTIDE SEQUENCE</scope>
</reference>
<dbReference type="EMBL" id="CAJPEV010000652">
    <property type="protein sequence ID" value="CAG0887258.1"/>
    <property type="molecule type" value="Genomic_DNA"/>
</dbReference>
<dbReference type="SMART" id="SM00591">
    <property type="entry name" value="RWD"/>
    <property type="match status" value="1"/>
</dbReference>
<dbReference type="PROSITE" id="PS50908">
    <property type="entry name" value="RWD"/>
    <property type="match status" value="1"/>
</dbReference>
<dbReference type="Pfam" id="PF05773">
    <property type="entry name" value="RWD"/>
    <property type="match status" value="1"/>
</dbReference>
<evidence type="ECO:0000259" key="1">
    <source>
        <dbReference type="PROSITE" id="PS50908"/>
    </source>
</evidence>
<sequence>MMAENDDGPYCDFTEAQRIEKFKKNLALHLEELEMLQAMFSNPGEFHLYDPSLIADYHDFLNHESFVLPSHLEFAFDIKLDGGKLESIVGLPLEYPDCEPDVFVRSENLKRDKQHELNEGLMNYISTLERGEICIGLAVQWLMDHGEEYFIHEQVEQPNTEPKKEVDLLFTRYWIYSHHIYNKIKRRTILEIARESKLTGFCLPGKPGIICVEGLSEDCADFWSRVKHMNWKKIMCKKREEVKLENEDEVESHRRFLGFEEICFTGGKQLGRDCHMDMGEFLKYLEEHHSGYVFRDYFGIDGRVCQHS</sequence>
<dbReference type="SUPFAM" id="SSF54495">
    <property type="entry name" value="UBC-like"/>
    <property type="match status" value="1"/>
</dbReference>
<organism evidence="2">
    <name type="scientific">Darwinula stevensoni</name>
    <dbReference type="NCBI Taxonomy" id="69355"/>
    <lineage>
        <taxon>Eukaryota</taxon>
        <taxon>Metazoa</taxon>
        <taxon>Ecdysozoa</taxon>
        <taxon>Arthropoda</taxon>
        <taxon>Crustacea</taxon>
        <taxon>Oligostraca</taxon>
        <taxon>Ostracoda</taxon>
        <taxon>Podocopa</taxon>
        <taxon>Podocopida</taxon>
        <taxon>Darwinulocopina</taxon>
        <taxon>Darwinuloidea</taxon>
        <taxon>Darwinulidae</taxon>
        <taxon>Darwinula</taxon>
    </lineage>
</organism>
<dbReference type="InterPro" id="IPR006575">
    <property type="entry name" value="RWD_dom"/>
</dbReference>